<organism evidence="1 2">
    <name type="scientific">Clavispora lusitaniae</name>
    <name type="common">Candida lusitaniae</name>
    <dbReference type="NCBI Taxonomy" id="36911"/>
    <lineage>
        <taxon>Eukaryota</taxon>
        <taxon>Fungi</taxon>
        <taxon>Dikarya</taxon>
        <taxon>Ascomycota</taxon>
        <taxon>Saccharomycotina</taxon>
        <taxon>Pichiomycetes</taxon>
        <taxon>Metschnikowiaceae</taxon>
        <taxon>Clavispora</taxon>
    </lineage>
</organism>
<keyword evidence="2" id="KW-1185">Reference proteome</keyword>
<proteinExistence type="predicted"/>
<reference evidence="2" key="1">
    <citation type="journal article" date="2019" name="MBio">
        <title>Comparative genomics for the elucidation of multidrug resistance (MDR) in Candida lusitaniae.</title>
        <authorList>
            <person name="Kannan A."/>
            <person name="Asner S.A."/>
            <person name="Trachsel E."/>
            <person name="Kelly S."/>
            <person name="Parker J."/>
            <person name="Sanglard D."/>
        </authorList>
    </citation>
    <scope>NUCLEOTIDE SEQUENCE [LARGE SCALE GENOMIC DNA]</scope>
    <source>
        <strain evidence="2">P1</strain>
    </source>
</reference>
<dbReference type="Proteomes" id="UP000326582">
    <property type="component" value="Chromosome 7"/>
</dbReference>
<evidence type="ECO:0000313" key="1">
    <source>
        <dbReference type="EMBL" id="QFZ30249.1"/>
    </source>
</evidence>
<evidence type="ECO:0000313" key="2">
    <source>
        <dbReference type="Proteomes" id="UP000326582"/>
    </source>
</evidence>
<name>A0ACD0WS96_CLALS</name>
<gene>
    <name evidence="1" type="ORF">EJF14_70327</name>
</gene>
<dbReference type="EMBL" id="CP038490">
    <property type="protein sequence ID" value="QFZ30249.1"/>
    <property type="molecule type" value="Genomic_DNA"/>
</dbReference>
<sequence length="180" mass="20826">MKQLKPSHVLHKRIVTGEPERALLHHRKNTWHFVGTVRSGDNGSHTRDWRRVREPDNSWADFPADFIDRFPAGGQLRFAFTVAHHKRHLQINSIGVSRQECKPSQRSDDLAVIPAEPSHKVARAISAQVDNDRQALQHHKLVFRLQTERSVVERQRPLWRHRVAPDGFGRVQASRVICSR</sequence>
<accession>A0ACD0WS96</accession>
<protein>
    <submittedName>
        <fullName evidence="1">Uncharacterized protein</fullName>
    </submittedName>
</protein>